<reference evidence="1" key="1">
    <citation type="submission" date="2020-02" db="EMBL/GenBank/DDBJ databases">
        <authorList>
            <person name="Meier V. D."/>
        </authorList>
    </citation>
    <scope>NUCLEOTIDE SEQUENCE</scope>
    <source>
        <strain evidence="1">AVDCRST_MAG43</strain>
    </source>
</reference>
<dbReference type="PANTHER" id="PTHR38456">
    <property type="entry name" value="CYCLIC DI-AMP RECEPTOR A"/>
    <property type="match status" value="1"/>
</dbReference>
<proteinExistence type="predicted"/>
<dbReference type="PANTHER" id="PTHR38456:SF1">
    <property type="entry name" value="CYCLIC DI-AMP RECEPTOR A"/>
    <property type="match status" value="1"/>
</dbReference>
<dbReference type="InterPro" id="IPR015867">
    <property type="entry name" value="N-reg_PII/ATP_PRibTrfase_C"/>
</dbReference>
<dbReference type="AlphaFoldDB" id="A0A6J4V271"/>
<accession>A0A6J4V271</accession>
<dbReference type="Gene3D" id="3.30.70.120">
    <property type="match status" value="1"/>
</dbReference>
<protein>
    <submittedName>
        <fullName evidence="1">Protein from nitrogen regulatory protein P-II (GLNB) family, ortholog YAAQ B. subtilis</fullName>
    </submittedName>
</protein>
<dbReference type="Pfam" id="PF06153">
    <property type="entry name" value="CdAMP_rec"/>
    <property type="match status" value="1"/>
</dbReference>
<gene>
    <name evidence="1" type="ORF">AVDCRST_MAG43-2262</name>
</gene>
<sequence>MKFVIAIVQDYDSDRLLRSIVLSGLRATRIASTGGFLRMGNTTVLMGVDDQRLSECLSIIEKSCKSRVEVQVDVASPEYVEWFPAGIDDVTVGGAVVFIVPVERHVQFPGSSS</sequence>
<dbReference type="SUPFAM" id="SSF54913">
    <property type="entry name" value="GlnB-like"/>
    <property type="match status" value="1"/>
</dbReference>
<name>A0A6J4V271_9BACT</name>
<dbReference type="EMBL" id="CADCWI010000115">
    <property type="protein sequence ID" value="CAA9565161.1"/>
    <property type="molecule type" value="Genomic_DNA"/>
</dbReference>
<dbReference type="InterPro" id="IPR010375">
    <property type="entry name" value="CdAMP_rec"/>
</dbReference>
<organism evidence="1">
    <name type="scientific">uncultured Thermomicrobiales bacterium</name>
    <dbReference type="NCBI Taxonomy" id="1645740"/>
    <lineage>
        <taxon>Bacteria</taxon>
        <taxon>Pseudomonadati</taxon>
        <taxon>Thermomicrobiota</taxon>
        <taxon>Thermomicrobia</taxon>
        <taxon>Thermomicrobiales</taxon>
        <taxon>environmental samples</taxon>
    </lineage>
</organism>
<dbReference type="InterPro" id="IPR011322">
    <property type="entry name" value="N-reg_PII-like_a/b"/>
</dbReference>
<evidence type="ECO:0000313" key="1">
    <source>
        <dbReference type="EMBL" id="CAA9565161.1"/>
    </source>
</evidence>